<dbReference type="InterPro" id="IPR018755">
    <property type="entry name" value="Phage_Mu_Gp48"/>
</dbReference>
<dbReference type="EMBL" id="CP119325">
    <property type="protein sequence ID" value="WEK32932.1"/>
    <property type="molecule type" value="Genomic_DNA"/>
</dbReference>
<accession>A0AAJ6BE75</accession>
<protein>
    <submittedName>
        <fullName evidence="1">DUF2313 domain-containing protein</fullName>
    </submittedName>
</protein>
<evidence type="ECO:0000313" key="1">
    <source>
        <dbReference type="EMBL" id="WEK32932.1"/>
    </source>
</evidence>
<name>A0AAJ6BE75_9PSED</name>
<evidence type="ECO:0000313" key="2">
    <source>
        <dbReference type="Proteomes" id="UP001216329"/>
    </source>
</evidence>
<dbReference type="Pfam" id="PF10076">
    <property type="entry name" value="Phage_Mu_Gp48"/>
    <property type="match status" value="1"/>
</dbReference>
<organism evidence="1 2">
    <name type="scientific">Candidatus Pseudomonas phytovorans</name>
    <dbReference type="NCBI Taxonomy" id="3121377"/>
    <lineage>
        <taxon>Bacteria</taxon>
        <taxon>Pseudomonadati</taxon>
        <taxon>Pseudomonadota</taxon>
        <taxon>Gammaproteobacteria</taxon>
        <taxon>Pseudomonadales</taxon>
        <taxon>Pseudomonadaceae</taxon>
        <taxon>Pseudomonas</taxon>
    </lineage>
</organism>
<reference evidence="1" key="1">
    <citation type="submission" date="2023-03" db="EMBL/GenBank/DDBJ databases">
        <title>Andean soil-derived lignocellulolytic bacterial consortium as a source of novel taxa and putative plastic-active enzymes.</title>
        <authorList>
            <person name="Diaz-Garcia L."/>
            <person name="Chuvochina M."/>
            <person name="Feuerriegel G."/>
            <person name="Bunk B."/>
            <person name="Sproer C."/>
            <person name="Streit W.R."/>
            <person name="Rodriguez L.M."/>
            <person name="Overmann J."/>
            <person name="Jimenez D.J."/>
        </authorList>
    </citation>
    <scope>NUCLEOTIDE SEQUENCE</scope>
    <source>
        <strain evidence="1">MAG 876</strain>
    </source>
</reference>
<dbReference type="AlphaFoldDB" id="A0AAJ6BE75"/>
<gene>
    <name evidence="1" type="ORF">P0Y58_12310</name>
</gene>
<dbReference type="Proteomes" id="UP001216329">
    <property type="component" value="Chromosome"/>
</dbReference>
<sequence length="213" mass="23034">MAKYARDDFTAALLSLLPRGRVWPKELTSVQAQASGCYAPTFERISDTAVALLVDAFPGTTTDLLTEWEATLGLPDACTAPGSQTFVERQEAVADKISASGGPQRPYFIQIAARLRLSMTINEYETLTVSNGLVGSFLYGDGWPWSWLADLPVAAYGTVAANTLNCRLQTESPEYTDVVLGFGQEVVTDIFNKVDQLFNAVHYVIPAAISGEG</sequence>
<proteinExistence type="predicted"/>